<dbReference type="Proteomes" id="UP001501676">
    <property type="component" value="Unassembled WGS sequence"/>
</dbReference>
<gene>
    <name evidence="2" type="ORF">GCM10020369_72970</name>
</gene>
<dbReference type="InterPro" id="IPR010982">
    <property type="entry name" value="Lambda_DNA-bd_dom_sf"/>
</dbReference>
<dbReference type="RefSeq" id="WP_345732859.1">
    <property type="nucleotide sequence ID" value="NZ_BAAAYN010000056.1"/>
</dbReference>
<dbReference type="CDD" id="cd00093">
    <property type="entry name" value="HTH_XRE"/>
    <property type="match status" value="1"/>
</dbReference>
<dbReference type="InterPro" id="IPR001387">
    <property type="entry name" value="Cro/C1-type_HTH"/>
</dbReference>
<dbReference type="Pfam" id="PF13560">
    <property type="entry name" value="HTH_31"/>
    <property type="match status" value="1"/>
</dbReference>
<dbReference type="Gene3D" id="1.10.260.40">
    <property type="entry name" value="lambda repressor-like DNA-binding domains"/>
    <property type="match status" value="1"/>
</dbReference>
<name>A0ABP6TAY7_9ACTN</name>
<comment type="caution">
    <text evidence="2">The sequence shown here is derived from an EMBL/GenBank/DDBJ whole genome shotgun (WGS) entry which is preliminary data.</text>
</comment>
<protein>
    <submittedName>
        <fullName evidence="2">Helix-turn-helix transcriptional regulator</fullName>
    </submittedName>
</protein>
<dbReference type="SMART" id="SM00530">
    <property type="entry name" value="HTH_XRE"/>
    <property type="match status" value="1"/>
</dbReference>
<evidence type="ECO:0000259" key="1">
    <source>
        <dbReference type="PROSITE" id="PS50943"/>
    </source>
</evidence>
<evidence type="ECO:0000313" key="3">
    <source>
        <dbReference type="Proteomes" id="UP001501676"/>
    </source>
</evidence>
<accession>A0ABP6TAY7</accession>
<dbReference type="Pfam" id="PF19054">
    <property type="entry name" value="DUF5753"/>
    <property type="match status" value="1"/>
</dbReference>
<organism evidence="2 3">
    <name type="scientific">Cryptosporangium minutisporangium</name>
    <dbReference type="NCBI Taxonomy" id="113569"/>
    <lineage>
        <taxon>Bacteria</taxon>
        <taxon>Bacillati</taxon>
        <taxon>Actinomycetota</taxon>
        <taxon>Actinomycetes</taxon>
        <taxon>Cryptosporangiales</taxon>
        <taxon>Cryptosporangiaceae</taxon>
        <taxon>Cryptosporangium</taxon>
    </lineage>
</organism>
<dbReference type="PROSITE" id="PS50943">
    <property type="entry name" value="HTH_CROC1"/>
    <property type="match status" value="1"/>
</dbReference>
<sequence>MDSRDVDPVVLRRRLRAALREAREQAGLTQRDVAQEMDWSLSKLIRIESGVVTVSTNDLRALAALYRVTEDERVRTLVDMARAARRRSNWTIYSDVISAQFLEYLAHEPSAAIIRSFEPLVVPGLLQTEEYARALVSEASNAPDDNRTQRTLELRLDRQELLLGGNGPRMFFIVDEAVIRRVVGGRNVMREQLRHLVELMRSDAITLYVVPFGAGFYPLLRWPSVLLEFDDPDEPNLLYIERLTGALLTREDEFAAENQDMPTTKHLDLFFEAENLAIDQSAETLVSEAIAALEGD</sequence>
<feature type="domain" description="HTH cro/C1-type" evidence="1">
    <location>
        <begin position="19"/>
        <end position="73"/>
    </location>
</feature>
<dbReference type="SUPFAM" id="SSF47413">
    <property type="entry name" value="lambda repressor-like DNA-binding domains"/>
    <property type="match status" value="1"/>
</dbReference>
<proteinExistence type="predicted"/>
<reference evidence="3" key="1">
    <citation type="journal article" date="2019" name="Int. J. Syst. Evol. Microbiol.">
        <title>The Global Catalogue of Microorganisms (GCM) 10K type strain sequencing project: providing services to taxonomists for standard genome sequencing and annotation.</title>
        <authorList>
            <consortium name="The Broad Institute Genomics Platform"/>
            <consortium name="The Broad Institute Genome Sequencing Center for Infectious Disease"/>
            <person name="Wu L."/>
            <person name="Ma J."/>
        </authorList>
    </citation>
    <scope>NUCLEOTIDE SEQUENCE [LARGE SCALE GENOMIC DNA]</scope>
    <source>
        <strain evidence="3">JCM 9458</strain>
    </source>
</reference>
<keyword evidence="3" id="KW-1185">Reference proteome</keyword>
<evidence type="ECO:0000313" key="2">
    <source>
        <dbReference type="EMBL" id="GAA3396405.1"/>
    </source>
</evidence>
<dbReference type="EMBL" id="BAAAYN010000056">
    <property type="protein sequence ID" value="GAA3396405.1"/>
    <property type="molecule type" value="Genomic_DNA"/>
</dbReference>
<dbReference type="InterPro" id="IPR043917">
    <property type="entry name" value="DUF5753"/>
</dbReference>